<dbReference type="SUPFAM" id="SSF54523">
    <property type="entry name" value="Pili subunits"/>
    <property type="match status" value="1"/>
</dbReference>
<evidence type="ECO:0000313" key="10">
    <source>
        <dbReference type="EMBL" id="SKA12916.1"/>
    </source>
</evidence>
<dbReference type="Pfam" id="PF07963">
    <property type="entry name" value="N_methyl"/>
    <property type="match status" value="1"/>
</dbReference>
<keyword evidence="5" id="KW-0997">Cell inner membrane</keyword>
<feature type="transmembrane region" description="Helical" evidence="9">
    <location>
        <begin position="12"/>
        <end position="33"/>
    </location>
</feature>
<comment type="similarity">
    <text evidence="2">Belongs to the GSP I family.</text>
</comment>
<evidence type="ECO:0000256" key="2">
    <source>
        <dbReference type="ARBA" id="ARBA00008358"/>
    </source>
</evidence>
<dbReference type="NCBIfam" id="TIGR02532">
    <property type="entry name" value="IV_pilin_GFxxxE"/>
    <property type="match status" value="1"/>
</dbReference>
<proteinExistence type="inferred from homology"/>
<evidence type="ECO:0000256" key="1">
    <source>
        <dbReference type="ARBA" id="ARBA00004377"/>
    </source>
</evidence>
<evidence type="ECO:0000256" key="6">
    <source>
        <dbReference type="ARBA" id="ARBA00022692"/>
    </source>
</evidence>
<dbReference type="PANTHER" id="PTHR38779:SF2">
    <property type="entry name" value="TYPE II SECRETION SYSTEM PROTEIN I-RELATED"/>
    <property type="match status" value="1"/>
</dbReference>
<gene>
    <name evidence="10" type="ORF">SAMN02745885_02005</name>
</gene>
<organism evidence="10 11">
    <name type="scientific">Carboxydocella sporoproducens DSM 16521</name>
    <dbReference type="NCBI Taxonomy" id="1121270"/>
    <lineage>
        <taxon>Bacteria</taxon>
        <taxon>Bacillati</taxon>
        <taxon>Bacillota</taxon>
        <taxon>Clostridia</taxon>
        <taxon>Eubacteriales</taxon>
        <taxon>Clostridiales Family XVI. Incertae Sedis</taxon>
        <taxon>Carboxydocella</taxon>
    </lineage>
</organism>
<accession>A0A1T4RAS3</accession>
<dbReference type="InterPro" id="IPR012902">
    <property type="entry name" value="N_methyl_site"/>
</dbReference>
<keyword evidence="3" id="KW-1003">Cell membrane</keyword>
<evidence type="ECO:0000256" key="9">
    <source>
        <dbReference type="SAM" id="Phobius"/>
    </source>
</evidence>
<evidence type="ECO:0000313" key="11">
    <source>
        <dbReference type="Proteomes" id="UP000189933"/>
    </source>
</evidence>
<dbReference type="PANTHER" id="PTHR38779">
    <property type="entry name" value="TYPE II SECRETION SYSTEM PROTEIN I-RELATED"/>
    <property type="match status" value="1"/>
</dbReference>
<evidence type="ECO:0000256" key="7">
    <source>
        <dbReference type="ARBA" id="ARBA00022989"/>
    </source>
</evidence>
<evidence type="ECO:0000256" key="3">
    <source>
        <dbReference type="ARBA" id="ARBA00022475"/>
    </source>
</evidence>
<evidence type="ECO:0000256" key="8">
    <source>
        <dbReference type="ARBA" id="ARBA00023136"/>
    </source>
</evidence>
<dbReference type="EMBL" id="FUXM01000027">
    <property type="protein sequence ID" value="SKA12916.1"/>
    <property type="molecule type" value="Genomic_DNA"/>
</dbReference>
<dbReference type="InterPro" id="IPR010052">
    <property type="entry name" value="T2SS_protein-GspI"/>
</dbReference>
<dbReference type="AlphaFoldDB" id="A0A1T4RAS3"/>
<dbReference type="Proteomes" id="UP000189933">
    <property type="component" value="Unassembled WGS sequence"/>
</dbReference>
<keyword evidence="8 9" id="KW-0472">Membrane</keyword>
<keyword evidence="6 9" id="KW-0812">Transmembrane</keyword>
<protein>
    <submittedName>
        <fullName evidence="10">Type II secretion system protein I</fullName>
    </submittedName>
</protein>
<evidence type="ECO:0000256" key="4">
    <source>
        <dbReference type="ARBA" id="ARBA00022481"/>
    </source>
</evidence>
<dbReference type="GO" id="GO:0015627">
    <property type="term" value="C:type II protein secretion system complex"/>
    <property type="evidence" value="ECO:0007669"/>
    <property type="project" value="InterPro"/>
</dbReference>
<name>A0A1T4RAS3_9FIRM</name>
<dbReference type="GO" id="GO:0015628">
    <property type="term" value="P:protein secretion by the type II secretion system"/>
    <property type="evidence" value="ECO:0007669"/>
    <property type="project" value="InterPro"/>
</dbReference>
<keyword evidence="11" id="KW-1185">Reference proteome</keyword>
<dbReference type="RefSeq" id="WP_078666035.1">
    <property type="nucleotide sequence ID" value="NZ_FUXM01000027.1"/>
</dbReference>
<keyword evidence="7 9" id="KW-1133">Transmembrane helix</keyword>
<sequence>MIKKQAQEGFTLVEVLAGLAIIAILLVAALPLFTSNLRQTVQDKQREQALRLAQERLEYYIHQDVRENEQQSGRITIDGTDFNWSLQVKRPASSSPANLKLLNLTVTVTYLERGSNASRDLSLSVLKTE</sequence>
<dbReference type="GO" id="GO:0005886">
    <property type="term" value="C:plasma membrane"/>
    <property type="evidence" value="ECO:0007669"/>
    <property type="project" value="UniProtKB-SubCell"/>
</dbReference>
<dbReference type="Gene3D" id="3.30.700.10">
    <property type="entry name" value="Glycoprotein, Type 4 Pilin"/>
    <property type="match status" value="1"/>
</dbReference>
<comment type="subcellular location">
    <subcellularLocation>
        <location evidence="1">Cell inner membrane</location>
        <topology evidence="1">Single-pass membrane protein</topology>
    </subcellularLocation>
</comment>
<evidence type="ECO:0000256" key="5">
    <source>
        <dbReference type="ARBA" id="ARBA00022519"/>
    </source>
</evidence>
<keyword evidence="4" id="KW-0488">Methylation</keyword>
<dbReference type="InterPro" id="IPR045584">
    <property type="entry name" value="Pilin-like"/>
</dbReference>
<dbReference type="PROSITE" id="PS00409">
    <property type="entry name" value="PROKAR_NTER_METHYL"/>
    <property type="match status" value="1"/>
</dbReference>
<reference evidence="11" key="1">
    <citation type="submission" date="2017-02" db="EMBL/GenBank/DDBJ databases">
        <authorList>
            <person name="Varghese N."/>
            <person name="Submissions S."/>
        </authorList>
    </citation>
    <scope>NUCLEOTIDE SEQUENCE [LARGE SCALE GENOMIC DNA]</scope>
    <source>
        <strain evidence="11">DSM 16521</strain>
    </source>
</reference>